<keyword evidence="6" id="KW-1133">Transmembrane helix</keyword>
<evidence type="ECO:0000256" key="5">
    <source>
        <dbReference type="SAM" id="MobiDB-lite"/>
    </source>
</evidence>
<reference evidence="9" key="1">
    <citation type="submission" date="2020-08" db="EMBL/GenBank/DDBJ databases">
        <title>Whole genome shotgun sequence of Polymorphospora rubra NBRC 101157.</title>
        <authorList>
            <person name="Komaki H."/>
            <person name="Tamura T."/>
        </authorList>
    </citation>
    <scope>NUCLEOTIDE SEQUENCE</scope>
    <source>
        <strain evidence="9">NBRC 101157</strain>
    </source>
</reference>
<keyword evidence="7" id="KW-0732">Signal</keyword>
<evidence type="ECO:0000256" key="2">
    <source>
        <dbReference type="ARBA" id="ARBA00022525"/>
    </source>
</evidence>
<dbReference type="GO" id="GO:0005737">
    <property type="term" value="C:cytoplasm"/>
    <property type="evidence" value="ECO:0007669"/>
    <property type="project" value="InterPro"/>
</dbReference>
<feature type="domain" description="Teneurin-like YD-shell" evidence="8">
    <location>
        <begin position="1658"/>
        <end position="1867"/>
    </location>
</feature>
<keyword evidence="6" id="KW-0812">Transmembrane</keyword>
<dbReference type="InterPro" id="IPR006530">
    <property type="entry name" value="YD"/>
</dbReference>
<feature type="region of interest" description="Disordered" evidence="5">
    <location>
        <begin position="1065"/>
        <end position="1084"/>
    </location>
</feature>
<sequence length="2148" mass="231186">MEVIVVRLARTRRRFVSSLVVLLSSTLLVTSAVQIVSTTTARAGSDWHLEPQFDAAVDVVPLGTTQPRSATVTNLSPARTVEWPDEGVADLEVANPGSAGLQRADIGGLLVSIERSVASATTATDQPVRRVRVQVFDQETTHTTGIAGVVMRLARADGIASSARVRVTVSYAAIRHAFGADWPLRLRLAQLAECGLASSTPRACGFTSLPTVNNTDAFTVSADLDLLPTDSDPAQPEAARNARESNSSRGMLVALTSAPSSGAGDYAATSLQPSSTWSAGGNSGNFSWSYPIEVPPSIHGPTPKISLNYSSQSVDGRMAASNNQPSWIGEGFEWSPGFIERRYKPCKDDMSGGNNNAETGDLCWVRDNATMTLNGSSKELLFMSGTEWRARSDDATRVRKVTVNGNGDDNGESWVATTPDGTRYFFGSTGPATWTVPVFGNHANEPCHGATFATSDCVQAWRWMLDKVVDRNGNSMTFSWVEESNRYAKNLSSASPAAYTRGGHLQRIEYGTRTGVSGAAPLRVEFTVANRCVTSSCGTRDSEGTNWPDTPWDQECTGAPCLNGSPTFWTSKRLEKITTQILESGTTYRDVRWWNLTHSFPDPEDGTRAGLWLDRISQAGKSGLTSTTVPDIVFERIQKPNRVDSAQGDWSPAMNWWRIASIKTETGSYINVTYKPVDCAAPSNLPAQAHANSQRCYPVKWIPPGRTAPIEDWFHKYVVDTVTHSDPTGASPPVATSYDYIGGGAWRYTDDDGLIEDEDKTWSGWRGYATVRTTLGSTPDVQQITNTHYFRGMNGDILPSGTRAVTLPAVDNNMDGDTHDPSDAPAVLDEDHYAGMVRETVTFDGPNEVSASVSQPWRSTATATRTIGNSQVTARYSGITRTWNRTALDNNRGQRVTGTYTTFGAYGMADRVENLGDLALENDEKCEVTTYEPRNTTDWLLAYPNRIQQFATDCATATGGVTLTVDDIVGDVRTYYDGAAIHSTAPSEGNVTKVEVLKSWVPGPGTGNPGTPSYLVIETMQYDEWGRLSEATDVKNNVTTTTYTHNSAGQLISSAVTNPLGWVTTTGHDPASGQPVRTEDPNGRITEYTYDGMGRLTAVWRPGRSKATQSANITHSYVITDTAASTVTTSTLLPSGSYKTAIELHDAMLRPRQTQSAEGTTSGGAIVTDTLYDSAGRQFKQRGPYIIAMAPSVTLRAPVSETTVPAITLSLYDGAGRLTNSIFTSMGIEQWRTVTAYGGDRTDITPPLGGTANSTVTDARGNSIKMYQYHGSAPTPTVVGSWDETTYIYNRKDQLVEFVDAAGNIWTQSFDLRGRRTQSLDPDKGVTTSTYNDAGELVSTTDANQQTLVYGYDAIGRKVSLREGSAIGPKRSEWFYDALTVGGEVKGQLIKSVRYADPDNDGTPDAYVAEIQGFNTDYTPTGNSITIPAAEVGLAGTYNYAFTYWSDGSPSTTRLPDLDGAGGTAAEMLSYRYNHIALPETLETNYGGTATRYVIGTTYTRYGEPTLTGLAYSGGPGVEQAAYYEVGTRRLERQTTARATSPSGVADLNYSYDRAGNVTRIADLTPNPDDAQCFSYDHLRRLTEAWTPLSGDCRSEKSVANLGGPAPYWHTWAFDRAGNRTQQVEHGTTNITRTYSYPDPGDPQPHTLTQVTINGGTTGTQNYEYDANGNTTCRPSAVTNDCQSGLGNQTLAWNGEGQLDGVADASGNTSYVYDTTGSRLVRRDPSGKTLYLPGQELRYTTATGSKTTIRYYSHNGAMIATRTAGSLTWLSSDRHGTVSHTIGGASNQAIAGRRQTPYGTTRAATGTWPATLDKGFVGGTVDNTGLTHLGAREYDPSLGRFLSVDPIIDNRDPQQINPYAYSKNSPVTLSDPDGLRPTDDMVPRLTRDEYFKRHAQDHTRRHHEAARVAAIWIQVQVKLAGGNPGNVYREYSLAGGSKKGTGKVGAPDIVYVDEKSGVVYIWEVKKGTLGDADAVGDIKKYRPHLEKHFPGMTVRPGFQLALPPGGIVIKSPHPGEYLRVYNGGAAGSILYDVSTAPGPPPKPYVVPVPDRVPVPVPVHGPAPRTHTADEPIRIPPGNTTPTPFPTPLAPGVPYGADLKPIAQPWWVYPVAMAAVALLPGIVVGAAAAAPGAAVGAGLGAGLAWATAG</sequence>
<dbReference type="InterPro" id="IPR022385">
    <property type="entry name" value="Rhs_assc_core"/>
</dbReference>
<evidence type="ECO:0000313" key="10">
    <source>
        <dbReference type="Proteomes" id="UP000680866"/>
    </source>
</evidence>
<keyword evidence="2" id="KW-0964">Secreted</keyword>
<evidence type="ECO:0000256" key="7">
    <source>
        <dbReference type="SAM" id="SignalP"/>
    </source>
</evidence>
<dbReference type="Pfam" id="PF05593">
    <property type="entry name" value="RHS_repeat"/>
    <property type="match status" value="2"/>
</dbReference>
<dbReference type="InterPro" id="IPR003284">
    <property type="entry name" value="Sal_SpvB"/>
</dbReference>
<evidence type="ECO:0000256" key="4">
    <source>
        <dbReference type="ARBA" id="ARBA00023026"/>
    </source>
</evidence>
<accession>A0A810N979</accession>
<organism evidence="9 10">
    <name type="scientific">Polymorphospora rubra</name>
    <dbReference type="NCBI Taxonomy" id="338584"/>
    <lineage>
        <taxon>Bacteria</taxon>
        <taxon>Bacillati</taxon>
        <taxon>Actinomycetota</taxon>
        <taxon>Actinomycetes</taxon>
        <taxon>Micromonosporales</taxon>
        <taxon>Micromonosporaceae</taxon>
        <taxon>Polymorphospora</taxon>
    </lineage>
</organism>
<evidence type="ECO:0000256" key="1">
    <source>
        <dbReference type="ARBA" id="ARBA00004613"/>
    </source>
</evidence>
<evidence type="ECO:0000256" key="6">
    <source>
        <dbReference type="SAM" id="Phobius"/>
    </source>
</evidence>
<evidence type="ECO:0000259" key="8">
    <source>
        <dbReference type="Pfam" id="PF25023"/>
    </source>
</evidence>
<protein>
    <submittedName>
        <fullName evidence="9">Type IV secretion protein Rhs</fullName>
    </submittedName>
</protein>
<keyword evidence="6" id="KW-0472">Membrane</keyword>
<comment type="subcellular location">
    <subcellularLocation>
        <location evidence="1">Secreted</location>
    </subcellularLocation>
</comment>
<dbReference type="GO" id="GO:0005576">
    <property type="term" value="C:extracellular region"/>
    <property type="evidence" value="ECO:0007669"/>
    <property type="project" value="UniProtKB-SubCell"/>
</dbReference>
<keyword evidence="3" id="KW-0677">Repeat</keyword>
<feature type="transmembrane region" description="Helical" evidence="6">
    <location>
        <begin position="2105"/>
        <end position="2129"/>
    </location>
</feature>
<dbReference type="Proteomes" id="UP000680866">
    <property type="component" value="Chromosome"/>
</dbReference>
<dbReference type="Pfam" id="PF25023">
    <property type="entry name" value="TEN_YD-shell"/>
    <property type="match status" value="1"/>
</dbReference>
<evidence type="ECO:0000313" key="9">
    <source>
        <dbReference type="EMBL" id="BCJ70421.1"/>
    </source>
</evidence>
<feature type="chain" id="PRO_5038820651" evidence="7">
    <location>
        <begin position="33"/>
        <end position="2148"/>
    </location>
</feature>
<dbReference type="PANTHER" id="PTHR32305">
    <property type="match status" value="1"/>
</dbReference>
<dbReference type="Gene3D" id="2.180.10.10">
    <property type="entry name" value="RHS repeat-associated core"/>
    <property type="match status" value="2"/>
</dbReference>
<proteinExistence type="predicted"/>
<dbReference type="KEGG" id="pry:Prubr_74420"/>
<dbReference type="EMBL" id="AP023359">
    <property type="protein sequence ID" value="BCJ70421.1"/>
    <property type="molecule type" value="Genomic_DNA"/>
</dbReference>
<dbReference type="NCBIfam" id="TIGR03696">
    <property type="entry name" value="Rhs_assc_core"/>
    <property type="match status" value="1"/>
</dbReference>
<dbReference type="Pfam" id="PF03534">
    <property type="entry name" value="SpvB"/>
    <property type="match status" value="1"/>
</dbReference>
<dbReference type="NCBIfam" id="TIGR01643">
    <property type="entry name" value="YD_repeat_2x"/>
    <property type="match status" value="3"/>
</dbReference>
<dbReference type="InterPro" id="IPR056823">
    <property type="entry name" value="TEN-like_YD-shell"/>
</dbReference>
<gene>
    <name evidence="9" type="ORF">Prubr_74420</name>
</gene>
<keyword evidence="10" id="KW-1185">Reference proteome</keyword>
<feature type="region of interest" description="Disordered" evidence="5">
    <location>
        <begin position="228"/>
        <end position="249"/>
    </location>
</feature>
<dbReference type="InterPro" id="IPR031325">
    <property type="entry name" value="RHS_repeat"/>
</dbReference>
<evidence type="ECO:0000256" key="3">
    <source>
        <dbReference type="ARBA" id="ARBA00022737"/>
    </source>
</evidence>
<name>A0A810N979_9ACTN</name>
<feature type="region of interest" description="Disordered" evidence="5">
    <location>
        <begin position="1858"/>
        <end position="1878"/>
    </location>
</feature>
<dbReference type="PANTHER" id="PTHR32305:SF17">
    <property type="entry name" value="TRNA NUCLEASE WAPA"/>
    <property type="match status" value="1"/>
</dbReference>
<keyword evidence="4" id="KW-0843">Virulence</keyword>
<feature type="signal peptide" evidence="7">
    <location>
        <begin position="1"/>
        <end position="32"/>
    </location>
</feature>
<feature type="compositionally biased region" description="Polar residues" evidence="5">
    <location>
        <begin position="1858"/>
        <end position="1868"/>
    </location>
</feature>
<dbReference type="InterPro" id="IPR050708">
    <property type="entry name" value="T6SS_VgrG/RHS"/>
</dbReference>